<keyword evidence="2" id="KW-1185">Reference proteome</keyword>
<dbReference type="PANTHER" id="PTHR12526:SF636">
    <property type="entry name" value="BLL3647 PROTEIN"/>
    <property type="match status" value="1"/>
</dbReference>
<name>A0A543ABP0_9ACTN</name>
<dbReference type="GO" id="GO:0016757">
    <property type="term" value="F:glycosyltransferase activity"/>
    <property type="evidence" value="ECO:0007669"/>
    <property type="project" value="TreeGrafter"/>
</dbReference>
<accession>A0A543ABP0</accession>
<proteinExistence type="predicted"/>
<protein>
    <submittedName>
        <fullName evidence="1">Glycosyl transferase family 1</fullName>
    </submittedName>
</protein>
<dbReference type="PANTHER" id="PTHR12526">
    <property type="entry name" value="GLYCOSYLTRANSFERASE"/>
    <property type="match status" value="1"/>
</dbReference>
<dbReference type="RefSeq" id="WP_141781788.1">
    <property type="nucleotide sequence ID" value="NZ_VFOV01000001.1"/>
</dbReference>
<dbReference type="AlphaFoldDB" id="A0A543ABP0"/>
<evidence type="ECO:0000313" key="1">
    <source>
        <dbReference type="EMBL" id="TQL69977.1"/>
    </source>
</evidence>
<dbReference type="Proteomes" id="UP000320209">
    <property type="component" value="Unassembled WGS sequence"/>
</dbReference>
<gene>
    <name evidence="1" type="ORF">FB381_3900</name>
</gene>
<evidence type="ECO:0000313" key="2">
    <source>
        <dbReference type="Proteomes" id="UP000320209"/>
    </source>
</evidence>
<reference evidence="1 2" key="1">
    <citation type="submission" date="2019-06" db="EMBL/GenBank/DDBJ databases">
        <title>Sequencing the genomes of 1000 actinobacteria strains.</title>
        <authorList>
            <person name="Klenk H.-P."/>
        </authorList>
    </citation>
    <scope>NUCLEOTIDE SEQUENCE [LARGE SCALE GENOMIC DNA]</scope>
    <source>
        <strain evidence="1 2">DSM 25218</strain>
    </source>
</reference>
<dbReference type="Pfam" id="PF13692">
    <property type="entry name" value="Glyco_trans_1_4"/>
    <property type="match status" value="1"/>
</dbReference>
<dbReference type="OrthoDB" id="9790710at2"/>
<dbReference type="Gene3D" id="3.40.50.2000">
    <property type="entry name" value="Glycogen Phosphorylase B"/>
    <property type="match status" value="1"/>
</dbReference>
<organism evidence="1 2">
    <name type="scientific">Nocardioides albertanoniae</name>
    <dbReference type="NCBI Taxonomy" id="1175486"/>
    <lineage>
        <taxon>Bacteria</taxon>
        <taxon>Bacillati</taxon>
        <taxon>Actinomycetota</taxon>
        <taxon>Actinomycetes</taxon>
        <taxon>Propionibacteriales</taxon>
        <taxon>Nocardioidaceae</taxon>
        <taxon>Nocardioides</taxon>
    </lineage>
</organism>
<dbReference type="SUPFAM" id="SSF53756">
    <property type="entry name" value="UDP-Glycosyltransferase/glycogen phosphorylase"/>
    <property type="match status" value="1"/>
</dbReference>
<keyword evidence="1" id="KW-0808">Transferase</keyword>
<dbReference type="EMBL" id="VFOV01000001">
    <property type="protein sequence ID" value="TQL69977.1"/>
    <property type="molecule type" value="Genomic_DNA"/>
</dbReference>
<comment type="caution">
    <text evidence="1">The sequence shown here is derived from an EMBL/GenBank/DDBJ whole genome shotgun (WGS) entry which is preliminary data.</text>
</comment>
<sequence>MRPTYERSPALRPDPSARQPLRHVAFGLAMRTWADGAQDGHYRSGQAIVREALTDPGLDSVLVSDPLRSWASRVSPRAGRAPSMGEDPTRDLLQHYRLRRGLPRIPAEAEAVFGRVERRLLRRLGPRPTVLVTSDPVQAATADPDAWADVVFHAWDDFAEAPHPHHRAARDLYLWAYDRMAERDVKVISVAERTAERIGAPRRHVIPNGVTAAEFERPGQPPEWFSRLRTKVALYAGTMESRVDTAALTDLAGALGPSWTIVMVGLVTEPEPFERLRTLPNVVIADSWHPRPQVLAMMSRADACLLPHLDTALTRTMSPLKMYEYLASGAPVIATDLPTIRKVSGRCRLIPPGAPWAAAVRQAAAGPRATAAEIDRFRAAHDWQTRYREWRAYAFAGRS</sequence>